<feature type="transmembrane region" description="Helical" evidence="1">
    <location>
        <begin position="74"/>
        <end position="95"/>
    </location>
</feature>
<protein>
    <recommendedName>
        <fullName evidence="2">YdbS-like PH domain-containing protein</fullName>
    </recommendedName>
</protein>
<feature type="transmembrane region" description="Helical" evidence="1">
    <location>
        <begin position="44"/>
        <end position="62"/>
    </location>
</feature>
<sequence length="216" mass="23614">MPHDDFEQEPIRGLPELPPSGEEILWQGAPSGWALAKDALKVKWVAGYFVLLFGWRAIVAGAEMPPMQAIIASSFYLILGVLTCGLLIATAYAQAKSAVYTITNRRVIMRIGAALTMTLQFPFRWVEAADLVMRRDGTGTIALRTSGETRFSYLLMWPHLRPWRMAKTQPALRCIPDAARVAKLLADAAGADTAMPQLARDDDAASTIGTMPVPAE</sequence>
<accession>A0ABQ4NLE4</accession>
<dbReference type="Pfam" id="PF03703">
    <property type="entry name" value="bPH_2"/>
    <property type="match status" value="1"/>
</dbReference>
<gene>
    <name evidence="3" type="ORF">JANAI62_18320</name>
</gene>
<organism evidence="3 4">
    <name type="scientific">Jannaschia pagri</name>
    <dbReference type="NCBI Taxonomy" id="2829797"/>
    <lineage>
        <taxon>Bacteria</taxon>
        <taxon>Pseudomonadati</taxon>
        <taxon>Pseudomonadota</taxon>
        <taxon>Alphaproteobacteria</taxon>
        <taxon>Rhodobacterales</taxon>
        <taxon>Roseobacteraceae</taxon>
        <taxon>Jannaschia</taxon>
    </lineage>
</organism>
<comment type="caution">
    <text evidence="3">The sequence shown here is derived from an EMBL/GenBank/DDBJ whole genome shotgun (WGS) entry which is preliminary data.</text>
</comment>
<feature type="transmembrane region" description="Helical" evidence="1">
    <location>
        <begin position="107"/>
        <end position="126"/>
    </location>
</feature>
<evidence type="ECO:0000259" key="2">
    <source>
        <dbReference type="Pfam" id="PF03703"/>
    </source>
</evidence>
<dbReference type="RefSeq" id="WP_220748712.1">
    <property type="nucleotide sequence ID" value="NZ_BPFH01000003.1"/>
</dbReference>
<feature type="domain" description="YdbS-like PH" evidence="2">
    <location>
        <begin position="97"/>
        <end position="184"/>
    </location>
</feature>
<dbReference type="InterPro" id="IPR054839">
    <property type="entry name" value="puhB_PGC"/>
</dbReference>
<proteinExistence type="predicted"/>
<keyword evidence="1" id="KW-0812">Transmembrane</keyword>
<evidence type="ECO:0000313" key="4">
    <source>
        <dbReference type="Proteomes" id="UP000786693"/>
    </source>
</evidence>
<keyword evidence="1" id="KW-1133">Transmembrane helix</keyword>
<dbReference type="EMBL" id="BPFH01000003">
    <property type="protein sequence ID" value="GIT95209.1"/>
    <property type="molecule type" value="Genomic_DNA"/>
</dbReference>
<evidence type="ECO:0000256" key="1">
    <source>
        <dbReference type="SAM" id="Phobius"/>
    </source>
</evidence>
<dbReference type="NCBIfam" id="NF040894">
    <property type="entry name" value="puhB_PGC"/>
    <property type="match status" value="1"/>
</dbReference>
<name>A0ABQ4NLE4_9RHOB</name>
<dbReference type="Proteomes" id="UP000786693">
    <property type="component" value="Unassembled WGS sequence"/>
</dbReference>
<keyword evidence="4" id="KW-1185">Reference proteome</keyword>
<evidence type="ECO:0000313" key="3">
    <source>
        <dbReference type="EMBL" id="GIT95209.1"/>
    </source>
</evidence>
<reference evidence="3 4" key="1">
    <citation type="submission" date="2021-05" db="EMBL/GenBank/DDBJ databases">
        <title>Bacteria Genome sequencing.</title>
        <authorList>
            <person name="Takabe Y."/>
            <person name="Nakajima Y."/>
            <person name="Suzuki S."/>
            <person name="Shiozaki T."/>
        </authorList>
    </citation>
    <scope>NUCLEOTIDE SEQUENCE [LARGE SCALE GENOMIC DNA]</scope>
    <source>
        <strain evidence="3 4">AI_62</strain>
    </source>
</reference>
<keyword evidence="1" id="KW-0472">Membrane</keyword>
<dbReference type="InterPro" id="IPR005182">
    <property type="entry name" value="YdbS-like_PH"/>
</dbReference>